<name>A0ABW6GIF6_9ACTN</name>
<proteinExistence type="predicted"/>
<gene>
    <name evidence="3" type="ORF">ACFW6T_10535</name>
</gene>
<evidence type="ECO:0000256" key="1">
    <source>
        <dbReference type="SAM" id="MobiDB-lite"/>
    </source>
</evidence>
<protein>
    <submittedName>
        <fullName evidence="3">Uncharacterized protein</fullName>
    </submittedName>
</protein>
<feature type="compositionally biased region" description="Low complexity" evidence="1">
    <location>
        <begin position="30"/>
        <end position="45"/>
    </location>
</feature>
<feature type="signal peptide" evidence="2">
    <location>
        <begin position="1"/>
        <end position="29"/>
    </location>
</feature>
<keyword evidence="2" id="KW-0732">Signal</keyword>
<sequence>MTPHARSAALLAAAAPCLLACLLAGPAAAAQAPAPAPVPHGGAPHAAHRPVDKIHPVQPPPGRLAQGGPVQRTAPGTPSR</sequence>
<evidence type="ECO:0000313" key="4">
    <source>
        <dbReference type="Proteomes" id="UP001599542"/>
    </source>
</evidence>
<dbReference type="EMBL" id="JBHYPX010000016">
    <property type="protein sequence ID" value="MFE1352413.1"/>
    <property type="molecule type" value="Genomic_DNA"/>
</dbReference>
<dbReference type="RefSeq" id="WP_380325281.1">
    <property type="nucleotide sequence ID" value="NZ_JBHYPW010000028.1"/>
</dbReference>
<reference evidence="3 4" key="1">
    <citation type="submission" date="2024-09" db="EMBL/GenBank/DDBJ databases">
        <title>The Natural Products Discovery Center: Release of the First 8490 Sequenced Strains for Exploring Actinobacteria Biosynthetic Diversity.</title>
        <authorList>
            <person name="Kalkreuter E."/>
            <person name="Kautsar S.A."/>
            <person name="Yang D."/>
            <person name="Bader C.D."/>
            <person name="Teijaro C.N."/>
            <person name="Fluegel L."/>
            <person name="Davis C.M."/>
            <person name="Simpson J.R."/>
            <person name="Lauterbach L."/>
            <person name="Steele A.D."/>
            <person name="Gui C."/>
            <person name="Meng S."/>
            <person name="Li G."/>
            <person name="Viehrig K."/>
            <person name="Ye F."/>
            <person name="Su P."/>
            <person name="Kiefer A.F."/>
            <person name="Nichols A."/>
            <person name="Cepeda A.J."/>
            <person name="Yan W."/>
            <person name="Fan B."/>
            <person name="Jiang Y."/>
            <person name="Adhikari A."/>
            <person name="Zheng C.-J."/>
            <person name="Schuster L."/>
            <person name="Cowan T.M."/>
            <person name="Smanski M.J."/>
            <person name="Chevrette M.G."/>
            <person name="De Carvalho L.P.S."/>
            <person name="Shen B."/>
        </authorList>
    </citation>
    <scope>NUCLEOTIDE SEQUENCE [LARGE SCALE GENOMIC DNA]</scope>
    <source>
        <strain evidence="3 4">NPDC058753</strain>
    </source>
</reference>
<accession>A0ABW6GIF6</accession>
<evidence type="ECO:0000313" key="3">
    <source>
        <dbReference type="EMBL" id="MFE1352413.1"/>
    </source>
</evidence>
<feature type="region of interest" description="Disordered" evidence="1">
    <location>
        <begin position="30"/>
        <end position="80"/>
    </location>
</feature>
<feature type="chain" id="PRO_5047031169" evidence="2">
    <location>
        <begin position="30"/>
        <end position="80"/>
    </location>
</feature>
<organism evidence="3 4">
    <name type="scientific">Kitasatospora phosalacinea</name>
    <dbReference type="NCBI Taxonomy" id="2065"/>
    <lineage>
        <taxon>Bacteria</taxon>
        <taxon>Bacillati</taxon>
        <taxon>Actinomycetota</taxon>
        <taxon>Actinomycetes</taxon>
        <taxon>Kitasatosporales</taxon>
        <taxon>Streptomycetaceae</taxon>
        <taxon>Kitasatospora</taxon>
    </lineage>
</organism>
<dbReference type="Proteomes" id="UP001599542">
    <property type="component" value="Unassembled WGS sequence"/>
</dbReference>
<evidence type="ECO:0000256" key="2">
    <source>
        <dbReference type="SAM" id="SignalP"/>
    </source>
</evidence>
<keyword evidence="4" id="KW-1185">Reference proteome</keyword>
<comment type="caution">
    <text evidence="3">The sequence shown here is derived from an EMBL/GenBank/DDBJ whole genome shotgun (WGS) entry which is preliminary data.</text>
</comment>